<organism evidence="1 2">
    <name type="scientific">Acropora cervicornis</name>
    <name type="common">Staghorn coral</name>
    <dbReference type="NCBI Taxonomy" id="6130"/>
    <lineage>
        <taxon>Eukaryota</taxon>
        <taxon>Metazoa</taxon>
        <taxon>Cnidaria</taxon>
        <taxon>Anthozoa</taxon>
        <taxon>Hexacorallia</taxon>
        <taxon>Scleractinia</taxon>
        <taxon>Astrocoeniina</taxon>
        <taxon>Acroporidae</taxon>
        <taxon>Acropora</taxon>
    </lineage>
</organism>
<protein>
    <submittedName>
        <fullName evidence="1">Uncharacterized protein</fullName>
    </submittedName>
</protein>
<dbReference type="AlphaFoldDB" id="A0AAD9QHR7"/>
<comment type="caution">
    <text evidence="1">The sequence shown here is derived from an EMBL/GenBank/DDBJ whole genome shotgun (WGS) entry which is preliminary data.</text>
</comment>
<dbReference type="EMBL" id="JARQWQ010000032">
    <property type="protein sequence ID" value="KAK2561568.1"/>
    <property type="molecule type" value="Genomic_DNA"/>
</dbReference>
<evidence type="ECO:0000313" key="1">
    <source>
        <dbReference type="EMBL" id="KAK2561568.1"/>
    </source>
</evidence>
<sequence length="113" mass="12925">MSQLEIASYDSLDDNKLSKAEKSSWVTQCNFCNDILKTSEVQLARICLSLILSKSIEQLCLEELFTVAIKIKNYTHLELNLCCLNLPWDLAEALGSFFRVCNLCKLQILYSIR</sequence>
<proteinExistence type="predicted"/>
<name>A0AAD9QHR7_ACRCE</name>
<gene>
    <name evidence="1" type="ORF">P5673_015550</name>
</gene>
<dbReference type="Proteomes" id="UP001249851">
    <property type="component" value="Unassembled WGS sequence"/>
</dbReference>
<accession>A0AAD9QHR7</accession>
<keyword evidence="2" id="KW-1185">Reference proteome</keyword>
<reference evidence="1" key="2">
    <citation type="journal article" date="2023" name="Science">
        <title>Genomic signatures of disease resistance in endangered staghorn corals.</title>
        <authorList>
            <person name="Vollmer S.V."/>
            <person name="Selwyn J.D."/>
            <person name="Despard B.A."/>
            <person name="Roesel C.L."/>
        </authorList>
    </citation>
    <scope>NUCLEOTIDE SEQUENCE</scope>
    <source>
        <strain evidence="1">K2</strain>
    </source>
</reference>
<reference evidence="1" key="1">
    <citation type="journal article" date="2023" name="G3 (Bethesda)">
        <title>Whole genome assembly and annotation of the endangered Caribbean coral Acropora cervicornis.</title>
        <authorList>
            <person name="Selwyn J.D."/>
            <person name="Vollmer S.V."/>
        </authorList>
    </citation>
    <scope>NUCLEOTIDE SEQUENCE</scope>
    <source>
        <strain evidence="1">K2</strain>
    </source>
</reference>
<evidence type="ECO:0000313" key="2">
    <source>
        <dbReference type="Proteomes" id="UP001249851"/>
    </source>
</evidence>